<evidence type="ECO:0000256" key="1">
    <source>
        <dbReference type="SAM" id="MobiDB-lite"/>
    </source>
</evidence>
<dbReference type="AlphaFoldDB" id="A0AAV5VK40"/>
<dbReference type="Proteomes" id="UP001432322">
    <property type="component" value="Unassembled WGS sequence"/>
</dbReference>
<protein>
    <submittedName>
        <fullName evidence="2">Uncharacterized protein</fullName>
    </submittedName>
</protein>
<name>A0AAV5VK40_9BILA</name>
<reference evidence="2" key="1">
    <citation type="submission" date="2023-10" db="EMBL/GenBank/DDBJ databases">
        <title>Genome assembly of Pristionchus species.</title>
        <authorList>
            <person name="Yoshida K."/>
            <person name="Sommer R.J."/>
        </authorList>
    </citation>
    <scope>NUCLEOTIDE SEQUENCE</scope>
    <source>
        <strain evidence="2">RS5133</strain>
    </source>
</reference>
<evidence type="ECO:0000313" key="3">
    <source>
        <dbReference type="Proteomes" id="UP001432322"/>
    </source>
</evidence>
<comment type="caution">
    <text evidence="2">The sequence shown here is derived from an EMBL/GenBank/DDBJ whole genome shotgun (WGS) entry which is preliminary data.</text>
</comment>
<feature type="non-terminal residue" evidence="2">
    <location>
        <position position="109"/>
    </location>
</feature>
<feature type="non-terminal residue" evidence="2">
    <location>
        <position position="1"/>
    </location>
</feature>
<organism evidence="2 3">
    <name type="scientific">Pristionchus fissidentatus</name>
    <dbReference type="NCBI Taxonomy" id="1538716"/>
    <lineage>
        <taxon>Eukaryota</taxon>
        <taxon>Metazoa</taxon>
        <taxon>Ecdysozoa</taxon>
        <taxon>Nematoda</taxon>
        <taxon>Chromadorea</taxon>
        <taxon>Rhabditida</taxon>
        <taxon>Rhabditina</taxon>
        <taxon>Diplogasteromorpha</taxon>
        <taxon>Diplogasteroidea</taxon>
        <taxon>Neodiplogasteridae</taxon>
        <taxon>Pristionchus</taxon>
    </lineage>
</organism>
<accession>A0AAV5VK40</accession>
<evidence type="ECO:0000313" key="2">
    <source>
        <dbReference type="EMBL" id="GMT20015.1"/>
    </source>
</evidence>
<proteinExistence type="predicted"/>
<keyword evidence="3" id="KW-1185">Reference proteome</keyword>
<gene>
    <name evidence="2" type="ORF">PFISCL1PPCAC_11312</name>
</gene>
<dbReference type="EMBL" id="BTSY01000003">
    <property type="protein sequence ID" value="GMT20015.1"/>
    <property type="molecule type" value="Genomic_DNA"/>
</dbReference>
<sequence length="109" mass="12482">FCVGLENTMKMIINQRKEDESFNKSSDFPAEKAPKRRTRKPLPIGQPKPNRSATRRRNILFLQKTAAGNGADNQIILPRQRVMRVMPIMPDDDAGDARSVRMITTLFRL</sequence>
<feature type="region of interest" description="Disordered" evidence="1">
    <location>
        <begin position="15"/>
        <end position="56"/>
    </location>
</feature>